<reference evidence="2 3" key="1">
    <citation type="submission" date="2023-10" db="EMBL/GenBank/DDBJ databases">
        <title>Rubellicoccus peritrichatus gen. nov., sp. nov., isolated from an algae of coral reef tank.</title>
        <authorList>
            <person name="Luo J."/>
        </authorList>
    </citation>
    <scope>NUCLEOTIDE SEQUENCE [LARGE SCALE GENOMIC DNA]</scope>
    <source>
        <strain evidence="2 3">CR14</strain>
    </source>
</reference>
<evidence type="ECO:0000313" key="2">
    <source>
        <dbReference type="EMBL" id="WOO41019.1"/>
    </source>
</evidence>
<name>A0AAQ3LAK2_9BACT</name>
<dbReference type="KEGG" id="puo:RZN69_20560"/>
<dbReference type="AlphaFoldDB" id="A0AAQ3LAK2"/>
<keyword evidence="1" id="KW-0732">Signal</keyword>
<evidence type="ECO:0000256" key="1">
    <source>
        <dbReference type="SAM" id="SignalP"/>
    </source>
</evidence>
<dbReference type="RefSeq" id="WP_317833343.1">
    <property type="nucleotide sequence ID" value="NZ_CP136920.1"/>
</dbReference>
<proteinExistence type="predicted"/>
<feature type="signal peptide" evidence="1">
    <location>
        <begin position="1"/>
        <end position="19"/>
    </location>
</feature>
<evidence type="ECO:0000313" key="3">
    <source>
        <dbReference type="Proteomes" id="UP001304300"/>
    </source>
</evidence>
<dbReference type="EMBL" id="CP136920">
    <property type="protein sequence ID" value="WOO41019.1"/>
    <property type="molecule type" value="Genomic_DNA"/>
</dbReference>
<organism evidence="2 3">
    <name type="scientific">Rubellicoccus peritrichatus</name>
    <dbReference type="NCBI Taxonomy" id="3080537"/>
    <lineage>
        <taxon>Bacteria</taxon>
        <taxon>Pseudomonadati</taxon>
        <taxon>Verrucomicrobiota</taxon>
        <taxon>Opitutia</taxon>
        <taxon>Puniceicoccales</taxon>
        <taxon>Cerasicoccaceae</taxon>
        <taxon>Rubellicoccus</taxon>
    </lineage>
</organism>
<keyword evidence="3" id="KW-1185">Reference proteome</keyword>
<gene>
    <name evidence="2" type="ORF">RZN69_20560</name>
</gene>
<feature type="chain" id="PRO_5042901350" evidence="1">
    <location>
        <begin position="20"/>
        <end position="242"/>
    </location>
</feature>
<accession>A0AAQ3LAK2</accession>
<sequence length="242" mass="27477">MTKFIAFSRWLLITFVLMAEVARADAVDAVTELSFQTLLFGAGAQQSAEANDKKAIAPDLPDLFYFDGKEYRSIEYPVSGLSDSHTYSGSLEMKFFTRSLGKDGQWLYHPVFSVQLQKSWRNAVVVILSRSDGMQGLVAFAVNTTPESFEAGTIKVLNLSERNVILNASNEVFPLYPLKPVEINISDIKNNVLSVALALKEDSEYKLVYRRKWSMRPTIRGIYFLYTLGQDSRRWYMKNIVL</sequence>
<protein>
    <submittedName>
        <fullName evidence="2">Uncharacterized protein</fullName>
    </submittedName>
</protein>
<dbReference type="Proteomes" id="UP001304300">
    <property type="component" value="Chromosome"/>
</dbReference>